<evidence type="ECO:0000259" key="5">
    <source>
        <dbReference type="Pfam" id="PF01420"/>
    </source>
</evidence>
<name>I0WUY5_RHOOP</name>
<dbReference type="Gene3D" id="1.10.287.1120">
    <property type="entry name" value="Bipartite methylase S protein"/>
    <property type="match status" value="1"/>
</dbReference>
<protein>
    <submittedName>
        <fullName evidence="6">Type I restriction-modification system subunit S</fullName>
    </submittedName>
</protein>
<proteinExistence type="inferred from homology"/>
<dbReference type="InterPro" id="IPR052021">
    <property type="entry name" value="Type-I_RS_S_subunit"/>
</dbReference>
<dbReference type="InterPro" id="IPR044946">
    <property type="entry name" value="Restrct_endonuc_typeI_TRD_sf"/>
</dbReference>
<evidence type="ECO:0000256" key="3">
    <source>
        <dbReference type="ARBA" id="ARBA00023125"/>
    </source>
</evidence>
<dbReference type="InterPro" id="IPR000055">
    <property type="entry name" value="Restrct_endonuc_typeI_TRD"/>
</dbReference>
<evidence type="ECO:0000256" key="1">
    <source>
        <dbReference type="ARBA" id="ARBA00010923"/>
    </source>
</evidence>
<evidence type="ECO:0000256" key="2">
    <source>
        <dbReference type="ARBA" id="ARBA00022747"/>
    </source>
</evidence>
<dbReference type="Pfam" id="PF01420">
    <property type="entry name" value="Methylase_S"/>
    <property type="match status" value="2"/>
</dbReference>
<comment type="caution">
    <text evidence="6">The sequence shown here is derived from an EMBL/GenBank/DDBJ whole genome shotgun (WGS) entry which is preliminary data.</text>
</comment>
<feature type="domain" description="Type I restriction modification DNA specificity" evidence="5">
    <location>
        <begin position="32"/>
        <end position="169"/>
    </location>
</feature>
<dbReference type="PANTHER" id="PTHR30408">
    <property type="entry name" value="TYPE-1 RESTRICTION ENZYME ECOKI SPECIFICITY PROTEIN"/>
    <property type="match status" value="1"/>
</dbReference>
<reference evidence="6 7" key="1">
    <citation type="journal article" date="2012" name="J. Bacteriol.">
        <title>Draft genome sequence of the nitrophenol-degrading actinomycete Rhodococcus imtechensis RKJ300.</title>
        <authorList>
            <person name="Vikram S."/>
            <person name="Kumar S."/>
            <person name="Subramanian S."/>
            <person name="Raghava G.P."/>
        </authorList>
    </citation>
    <scope>NUCLEOTIDE SEQUENCE [LARGE SCALE GENOMIC DNA]</scope>
    <source>
        <strain evidence="6 7">RKJ300</strain>
    </source>
</reference>
<keyword evidence="3" id="KW-0238">DNA-binding</keyword>
<organism evidence="6 7">
    <name type="scientific">Rhodococcus opacus RKJ300 = JCM 13270</name>
    <dbReference type="NCBI Taxonomy" id="1165867"/>
    <lineage>
        <taxon>Bacteria</taxon>
        <taxon>Bacillati</taxon>
        <taxon>Actinomycetota</taxon>
        <taxon>Actinomycetes</taxon>
        <taxon>Mycobacteriales</taxon>
        <taxon>Nocardiaceae</taxon>
        <taxon>Rhodococcus</taxon>
    </lineage>
</organism>
<sequence>MSSASNTGAQSPLKVLSGFAFPSSYFCGHDEGIPLVRIRDIKSGSTEVNFKGPFDRIYLLTDGDLIVGMDGDFNAVRWTGGPALLNQRVCKIVADGKSIDQGFLFHFLQPQLDLIHRRTPQTTVRHLSTGALYGIEFPEFSLSEQQKIAEILDTLDDQIRATEQIVEKLRLTKKGLVNDLLSGGGSTVRLGGLASMITSGSRGWARYYSDEGAKFIRIGNLTRDHINLRFDSLVHVSIPSGGEGSRTDLREGDLLISITADLGIIGVVPRDLGSSYINQHIALVRFDSAEVDSRWVGHFLSSTLGQAQFVRLNDQGAKAGLNLPTVANLEIPLRPVAEQRKVVAVLDAVDSRIALSQREMQKLKRQKQGLMSDLLTGRVRVPTEGPS</sequence>
<dbReference type="RefSeq" id="WP_007296793.1">
    <property type="nucleotide sequence ID" value="NZ_AJJH01000039.1"/>
</dbReference>
<feature type="coiled-coil region" evidence="4">
    <location>
        <begin position="346"/>
        <end position="373"/>
    </location>
</feature>
<evidence type="ECO:0000256" key="4">
    <source>
        <dbReference type="SAM" id="Coils"/>
    </source>
</evidence>
<keyword evidence="2" id="KW-0680">Restriction system</keyword>
<dbReference type="EMBL" id="AJJH01000039">
    <property type="protein sequence ID" value="EID80201.1"/>
    <property type="molecule type" value="Genomic_DNA"/>
</dbReference>
<dbReference type="REBASE" id="49493">
    <property type="entry name" value="S.Rim300ORF8299P"/>
</dbReference>
<dbReference type="GO" id="GO:0009307">
    <property type="term" value="P:DNA restriction-modification system"/>
    <property type="evidence" value="ECO:0007669"/>
    <property type="project" value="UniProtKB-KW"/>
</dbReference>
<dbReference type="CDD" id="cd17257">
    <property type="entry name" value="RMtype1_S_EcoBI-TRD1-CR1_like"/>
    <property type="match status" value="1"/>
</dbReference>
<comment type="similarity">
    <text evidence="1">Belongs to the type-I restriction system S methylase family.</text>
</comment>
<dbReference type="PANTHER" id="PTHR30408:SF12">
    <property type="entry name" value="TYPE I RESTRICTION ENZYME MJAVIII SPECIFICITY SUBUNIT"/>
    <property type="match status" value="1"/>
</dbReference>
<evidence type="ECO:0000313" key="7">
    <source>
        <dbReference type="Proteomes" id="UP000006447"/>
    </source>
</evidence>
<evidence type="ECO:0000313" key="6">
    <source>
        <dbReference type="EMBL" id="EID80201.1"/>
    </source>
</evidence>
<dbReference type="Gene3D" id="3.90.220.20">
    <property type="entry name" value="DNA methylase specificity domains"/>
    <property type="match status" value="2"/>
</dbReference>
<dbReference type="SUPFAM" id="SSF116734">
    <property type="entry name" value="DNA methylase specificity domain"/>
    <property type="match status" value="2"/>
</dbReference>
<keyword evidence="4" id="KW-0175">Coiled coil</keyword>
<dbReference type="Proteomes" id="UP000006447">
    <property type="component" value="Unassembled WGS sequence"/>
</dbReference>
<dbReference type="AlphaFoldDB" id="I0WUY5"/>
<feature type="domain" description="Type I restriction modification DNA specificity" evidence="5">
    <location>
        <begin position="211"/>
        <end position="365"/>
    </location>
</feature>
<gene>
    <name evidence="6" type="ORF">W59_08304</name>
</gene>
<dbReference type="GO" id="GO:0003677">
    <property type="term" value="F:DNA binding"/>
    <property type="evidence" value="ECO:0007669"/>
    <property type="project" value="UniProtKB-KW"/>
</dbReference>
<accession>I0WUY5</accession>